<dbReference type="Proteomes" id="UP000327013">
    <property type="component" value="Unassembled WGS sequence"/>
</dbReference>
<reference evidence="1 2" key="1">
    <citation type="submission" date="2019-06" db="EMBL/GenBank/DDBJ databases">
        <title>A chromosomal-level reference genome of Carpinus fangiana (Coryloideae, Betulaceae).</title>
        <authorList>
            <person name="Yang X."/>
            <person name="Wang Z."/>
            <person name="Zhang L."/>
            <person name="Hao G."/>
            <person name="Liu J."/>
            <person name="Yang Y."/>
        </authorList>
    </citation>
    <scope>NUCLEOTIDE SEQUENCE [LARGE SCALE GENOMIC DNA]</scope>
    <source>
        <strain evidence="1">Cfa_2016G</strain>
        <tissue evidence="1">Leaf</tissue>
    </source>
</reference>
<protein>
    <submittedName>
        <fullName evidence="1">Uncharacterized protein</fullName>
    </submittedName>
</protein>
<organism evidence="1 2">
    <name type="scientific">Carpinus fangiana</name>
    <dbReference type="NCBI Taxonomy" id="176857"/>
    <lineage>
        <taxon>Eukaryota</taxon>
        <taxon>Viridiplantae</taxon>
        <taxon>Streptophyta</taxon>
        <taxon>Embryophyta</taxon>
        <taxon>Tracheophyta</taxon>
        <taxon>Spermatophyta</taxon>
        <taxon>Magnoliopsida</taxon>
        <taxon>eudicotyledons</taxon>
        <taxon>Gunneridae</taxon>
        <taxon>Pentapetalae</taxon>
        <taxon>rosids</taxon>
        <taxon>fabids</taxon>
        <taxon>Fagales</taxon>
        <taxon>Betulaceae</taxon>
        <taxon>Carpinus</taxon>
    </lineage>
</organism>
<dbReference type="EMBL" id="VIBQ01000026">
    <property type="protein sequence ID" value="KAB8396286.1"/>
    <property type="molecule type" value="Genomic_DNA"/>
</dbReference>
<evidence type="ECO:0000313" key="2">
    <source>
        <dbReference type="Proteomes" id="UP000327013"/>
    </source>
</evidence>
<proteinExistence type="predicted"/>
<comment type="caution">
    <text evidence="1">The sequence shown here is derived from an EMBL/GenBank/DDBJ whole genome shotgun (WGS) entry which is preliminary data.</text>
</comment>
<name>A0A5N6KZI3_9ROSI</name>
<keyword evidence="2" id="KW-1185">Reference proteome</keyword>
<sequence>MGKFKEHPQKSKAEKGKWKIDEIQPRILIMARPRDSPRVIYKSKGVTSLKKMKLGDQAQPEAMRPDSEVMGVFPKESSRVEKLEAASKVETYAVAAALKKVKVNVLTSSRKFMGTNSTIPEVLDGRPTREAIVTPDDFEPLAVMPLSSASSSSVPSEIVHLSDSDGDNSLNINQILKDVAFKRMVGELLLVLVP</sequence>
<accession>A0A5N6KZI3</accession>
<gene>
    <name evidence="1" type="ORF">FH972_024828</name>
</gene>
<evidence type="ECO:0000313" key="1">
    <source>
        <dbReference type="EMBL" id="KAB8396286.1"/>
    </source>
</evidence>
<dbReference type="AlphaFoldDB" id="A0A5N6KZI3"/>